<dbReference type="EC" id="1.3.99.22" evidence="3"/>
<feature type="compositionally biased region" description="Basic and acidic residues" evidence="1">
    <location>
        <begin position="622"/>
        <end position="636"/>
    </location>
</feature>
<feature type="domain" description="Elp3/MiaA/NifB-like radical SAM core" evidence="2">
    <location>
        <begin position="112"/>
        <end position="509"/>
    </location>
</feature>
<dbReference type="GO" id="GO:0016491">
    <property type="term" value="F:oxidoreductase activity"/>
    <property type="evidence" value="ECO:0007669"/>
    <property type="project" value="UniProtKB-KW"/>
</dbReference>
<feature type="region of interest" description="Disordered" evidence="1">
    <location>
        <begin position="621"/>
        <end position="725"/>
    </location>
</feature>
<dbReference type="PANTHER" id="PTHR13932:SF5">
    <property type="entry name" value="RADICAL S-ADENOSYL METHIONINE DOMAIN-CONTAINING PROTEIN 1, MITOCHONDRIAL"/>
    <property type="match status" value="1"/>
</dbReference>
<dbReference type="VEuPathDB" id="ToxoDB:TGP89_288640"/>
<dbReference type="AlphaFoldDB" id="A0A086J9R6"/>
<feature type="region of interest" description="Disordered" evidence="1">
    <location>
        <begin position="315"/>
        <end position="350"/>
    </location>
</feature>
<dbReference type="SUPFAM" id="SSF102114">
    <property type="entry name" value="Radical SAM enzymes"/>
    <property type="match status" value="2"/>
</dbReference>
<dbReference type="InterPro" id="IPR006638">
    <property type="entry name" value="Elp3/MiaA/NifB-like_rSAM"/>
</dbReference>
<feature type="compositionally biased region" description="Low complexity" evidence="1">
    <location>
        <begin position="637"/>
        <end position="647"/>
    </location>
</feature>
<proteinExistence type="predicted"/>
<organism evidence="3 4">
    <name type="scientific">Toxoplasma gondii p89</name>
    <dbReference type="NCBI Taxonomy" id="943119"/>
    <lineage>
        <taxon>Eukaryota</taxon>
        <taxon>Sar</taxon>
        <taxon>Alveolata</taxon>
        <taxon>Apicomplexa</taxon>
        <taxon>Conoidasida</taxon>
        <taxon>Coccidia</taxon>
        <taxon>Eucoccidiorida</taxon>
        <taxon>Eimeriorina</taxon>
        <taxon>Sarcocystidae</taxon>
        <taxon>Toxoplasma</taxon>
    </lineage>
</organism>
<feature type="compositionally biased region" description="Polar residues" evidence="1">
    <location>
        <begin position="658"/>
        <end position="708"/>
    </location>
</feature>
<gene>
    <name evidence="3" type="ORF">TGP89_288640</name>
</gene>
<dbReference type="Pfam" id="PF04055">
    <property type="entry name" value="Radical_SAM"/>
    <property type="match status" value="1"/>
</dbReference>
<feature type="compositionally biased region" description="Polar residues" evidence="1">
    <location>
        <begin position="89"/>
        <end position="98"/>
    </location>
</feature>
<protein>
    <submittedName>
        <fullName evidence="3">Radical SAM domain-containing protein</fullName>
        <ecNumber evidence="3">1.3.99.22</ecNumber>
    </submittedName>
</protein>
<dbReference type="InterPro" id="IPR007197">
    <property type="entry name" value="rSAM"/>
</dbReference>
<name>A0A086J9R6_TOXGO</name>
<dbReference type="EMBL" id="AEYI02002275">
    <property type="protein sequence ID" value="KFG28884.1"/>
    <property type="molecule type" value="Genomic_DNA"/>
</dbReference>
<comment type="caution">
    <text evidence="3">The sequence shown here is derived from an EMBL/GenBank/DDBJ whole genome shotgun (WGS) entry which is preliminary data.</text>
</comment>
<dbReference type="GO" id="GO:0051539">
    <property type="term" value="F:4 iron, 4 sulfur cluster binding"/>
    <property type="evidence" value="ECO:0007669"/>
    <property type="project" value="TreeGrafter"/>
</dbReference>
<dbReference type="CDD" id="cd01335">
    <property type="entry name" value="Radical_SAM"/>
    <property type="match status" value="1"/>
</dbReference>
<feature type="region of interest" description="Disordered" evidence="1">
    <location>
        <begin position="82"/>
        <end position="105"/>
    </location>
</feature>
<dbReference type="GO" id="GO:0005737">
    <property type="term" value="C:cytoplasm"/>
    <property type="evidence" value="ECO:0007669"/>
    <property type="project" value="TreeGrafter"/>
</dbReference>
<evidence type="ECO:0000259" key="2">
    <source>
        <dbReference type="SMART" id="SM00729"/>
    </source>
</evidence>
<reference evidence="3 4" key="1">
    <citation type="submission" date="2014-03" db="EMBL/GenBank/DDBJ databases">
        <authorList>
            <person name="Sibley D."/>
            <person name="Venepally P."/>
            <person name="Karamycheva S."/>
            <person name="Hadjithomas M."/>
            <person name="Khan A."/>
            <person name="Brunk B."/>
            <person name="Roos D."/>
            <person name="Caler E."/>
            <person name="Lorenzi H."/>
        </authorList>
    </citation>
    <scope>NUCLEOTIDE SEQUENCE [LARGE SCALE GENOMIC DNA]</scope>
    <source>
        <strain evidence="4">p89</strain>
    </source>
</reference>
<keyword evidence="3" id="KW-0560">Oxidoreductase</keyword>
<dbReference type="InterPro" id="IPR058240">
    <property type="entry name" value="rSAM_sf"/>
</dbReference>
<evidence type="ECO:0000256" key="1">
    <source>
        <dbReference type="SAM" id="MobiDB-lite"/>
    </source>
</evidence>
<dbReference type="PANTHER" id="PTHR13932">
    <property type="entry name" value="COPROPORPHYRINIGEN III OXIDASE"/>
    <property type="match status" value="1"/>
</dbReference>
<dbReference type="Proteomes" id="UP000028828">
    <property type="component" value="Unassembled WGS sequence"/>
</dbReference>
<dbReference type="OrthoDB" id="348229at2759"/>
<dbReference type="GO" id="GO:0006779">
    <property type="term" value="P:porphyrin-containing compound biosynthetic process"/>
    <property type="evidence" value="ECO:0007669"/>
    <property type="project" value="TreeGrafter"/>
</dbReference>
<accession>A0A086J9R6</accession>
<sequence>MGCHWQKRFRPRVNPLQAAVQSCRPYFDRSTSSSRPVVNVVRENRNATFCVKRSPDVSTNGLYTEGSARLALTQRSPCAAAGNREAIQAESSESTHPTPAQRGTKHLPEIFPRAVYIHMPFCVKRCHFCAFPVTLLPATPRRPPHSLHCAPESQCRTGVSCSFSMKHNFGSHSAGSAPISPNTSPADLMELYVEVLCEEIAYSLRGWSSGASEQDRYSWLVPVQRNLHAIRASRDHQHDRGSLPFHSTPGEAPASGHSKTSSRRGHLWGASGEFSETLFRSIYFGGGTPSLIPPRLLRRVLTVLEAEAHSLERASTRRIPPSAASCRGRANREAGCSGSDDGKGSLSQSDELTQHSLHEMDSTGIRASRLCDELTIEIDPNTVHSKEYLEELADLGVTRFSVGVQSFDDDILKRLGRSNDRAGNVRVLQCLRDLVREYERRGKRLLVSTDILLSFQRRDQLLEDLRMCVELGTSHISLYGLQVEKRSAFGRTLPHGLLLDDEAAELLTEAHNWLVDRGFEHYEISSFARIEKHNDDSCFVGDTCDNASKRPKMDPDYRCLHHEAYWRSEPFFGFGMGAASFVNLHRWTRPDRLEAYVKWVRGPLSRDGFFAATSTPTVLYKDPWRNQSENRRRDADAGGARFGDGADVNMESKHADPKTNSNSKLHSGISEPQQQCSMPSSPDTPFTRCSMTHTDQSKVETNCQTGNEPISGPEPDAGQQRAPDSRFASASLRMPRCNPVGRLLQQIHYRLAIEAIVSALRTSEGVDLSAVAEVGRMVRFSKPKPKLCRGSEEAVGVTRHAGELLLHGVTEGVRTALLVGTADIVVSVVHKGRPDKECLIEHKLHLEMNQLRHRTACDQKLDADEGGIRPIRLSNVACLEAATNPEKPQSLLITTDGEPTQTKNSELNTGSVSLQDLSSRMASRLQCVDSVLNTIRAKLLREPSQHAKNAVTTSETVRPGSDLLSARLHLRAPVGFLISNDILSDILCTIDEYEKSERFSTEAAALCETQQ</sequence>
<dbReference type="SMART" id="SM00729">
    <property type="entry name" value="Elp3"/>
    <property type="match status" value="1"/>
</dbReference>
<evidence type="ECO:0000313" key="4">
    <source>
        <dbReference type="Proteomes" id="UP000028828"/>
    </source>
</evidence>
<dbReference type="InterPro" id="IPR034505">
    <property type="entry name" value="Coproporphyrinogen-III_oxidase"/>
</dbReference>
<dbReference type="PROSITE" id="PS51257">
    <property type="entry name" value="PROKAR_LIPOPROTEIN"/>
    <property type="match status" value="1"/>
</dbReference>
<evidence type="ECO:0000313" key="3">
    <source>
        <dbReference type="EMBL" id="KFG28884.1"/>
    </source>
</evidence>
<feature type="region of interest" description="Disordered" evidence="1">
    <location>
        <begin position="233"/>
        <end position="266"/>
    </location>
</feature>